<dbReference type="AlphaFoldDB" id="A0A1F7XZX8"/>
<dbReference type="Proteomes" id="UP000178419">
    <property type="component" value="Unassembled WGS sequence"/>
</dbReference>
<protein>
    <recommendedName>
        <fullName evidence="3">Nudix hydrolase domain-containing protein</fullName>
    </recommendedName>
</protein>
<sequence length="185" mass="21185">MRKIEKWRLLKEEDISPSHWFPLFKHKVKLPNGKIVDGYYISKLGDVSMVVALTKKAEVVFVRQYKHGAGEVILELPAGRIRKGNTPEEEARMELEEETGYIAKKVELLGFMFAEPSKDTQKTYGFLVRDVEIQNEQNLDETEDIEVVLIPARKVDEKISEGEIKATDTIAILRLAQLKAPDIFQ</sequence>
<dbReference type="GO" id="GO:0006753">
    <property type="term" value="P:nucleoside phosphate metabolic process"/>
    <property type="evidence" value="ECO:0007669"/>
    <property type="project" value="TreeGrafter"/>
</dbReference>
<dbReference type="InterPro" id="IPR000086">
    <property type="entry name" value="NUDIX_hydrolase_dom"/>
</dbReference>
<evidence type="ECO:0000259" key="3">
    <source>
        <dbReference type="PROSITE" id="PS51462"/>
    </source>
</evidence>
<evidence type="ECO:0000313" key="5">
    <source>
        <dbReference type="Proteomes" id="UP000178419"/>
    </source>
</evidence>
<feature type="domain" description="Nudix hydrolase" evidence="3">
    <location>
        <begin position="43"/>
        <end position="172"/>
    </location>
</feature>
<dbReference type="PANTHER" id="PTHR11839:SF18">
    <property type="entry name" value="NUDIX HYDROLASE DOMAIN-CONTAINING PROTEIN"/>
    <property type="match status" value="1"/>
</dbReference>
<gene>
    <name evidence="4" type="ORF">A2714_04470</name>
</gene>
<evidence type="ECO:0000256" key="2">
    <source>
        <dbReference type="ARBA" id="ARBA00022801"/>
    </source>
</evidence>
<dbReference type="PANTHER" id="PTHR11839">
    <property type="entry name" value="UDP/ADP-SUGAR PYROPHOSPHATASE"/>
    <property type="match status" value="1"/>
</dbReference>
<comment type="cofactor">
    <cofactor evidence="1">
        <name>Mg(2+)</name>
        <dbReference type="ChEBI" id="CHEBI:18420"/>
    </cofactor>
</comment>
<comment type="caution">
    <text evidence="4">The sequence shown here is derived from an EMBL/GenBank/DDBJ whole genome shotgun (WGS) entry which is preliminary data.</text>
</comment>
<keyword evidence="2" id="KW-0378">Hydrolase</keyword>
<evidence type="ECO:0000313" key="4">
    <source>
        <dbReference type="EMBL" id="OGM20566.1"/>
    </source>
</evidence>
<dbReference type="GO" id="GO:0016787">
    <property type="term" value="F:hydrolase activity"/>
    <property type="evidence" value="ECO:0007669"/>
    <property type="project" value="UniProtKB-KW"/>
</dbReference>
<proteinExistence type="predicted"/>
<dbReference type="CDD" id="cd03424">
    <property type="entry name" value="NUDIX_ADPRase_Nudt5_UGPPase_Nudt14"/>
    <property type="match status" value="1"/>
</dbReference>
<name>A0A1F7XZX8_9BACT</name>
<dbReference type="SUPFAM" id="SSF55811">
    <property type="entry name" value="Nudix"/>
    <property type="match status" value="1"/>
</dbReference>
<dbReference type="GO" id="GO:0019693">
    <property type="term" value="P:ribose phosphate metabolic process"/>
    <property type="evidence" value="ECO:0007669"/>
    <property type="project" value="TreeGrafter"/>
</dbReference>
<dbReference type="Gene3D" id="3.90.79.10">
    <property type="entry name" value="Nucleoside Triphosphate Pyrophosphohydrolase"/>
    <property type="match status" value="1"/>
</dbReference>
<accession>A0A1F7XZX8</accession>
<dbReference type="Pfam" id="PF00293">
    <property type="entry name" value="NUDIX"/>
    <property type="match status" value="1"/>
</dbReference>
<dbReference type="EMBL" id="MGGE01000039">
    <property type="protein sequence ID" value="OGM20566.1"/>
    <property type="molecule type" value="Genomic_DNA"/>
</dbReference>
<evidence type="ECO:0000256" key="1">
    <source>
        <dbReference type="ARBA" id="ARBA00001946"/>
    </source>
</evidence>
<dbReference type="PROSITE" id="PS51462">
    <property type="entry name" value="NUDIX"/>
    <property type="match status" value="1"/>
</dbReference>
<reference evidence="4 5" key="1">
    <citation type="journal article" date="2016" name="Nat. Commun.">
        <title>Thousands of microbial genomes shed light on interconnected biogeochemical processes in an aquifer system.</title>
        <authorList>
            <person name="Anantharaman K."/>
            <person name="Brown C.T."/>
            <person name="Hug L.A."/>
            <person name="Sharon I."/>
            <person name="Castelle C.J."/>
            <person name="Probst A.J."/>
            <person name="Thomas B.C."/>
            <person name="Singh A."/>
            <person name="Wilkins M.J."/>
            <person name="Karaoz U."/>
            <person name="Brodie E.L."/>
            <person name="Williams K.H."/>
            <person name="Hubbard S.S."/>
            <person name="Banfield J.F."/>
        </authorList>
    </citation>
    <scope>NUCLEOTIDE SEQUENCE [LARGE SCALE GENOMIC DNA]</scope>
</reference>
<dbReference type="InterPro" id="IPR015797">
    <property type="entry name" value="NUDIX_hydrolase-like_dom_sf"/>
</dbReference>
<organism evidence="4 5">
    <name type="scientific">Candidatus Woesebacteria bacterium RIFCSPHIGHO2_01_FULL_38_9</name>
    <dbReference type="NCBI Taxonomy" id="1802492"/>
    <lineage>
        <taxon>Bacteria</taxon>
        <taxon>Candidatus Woeseibacteriota</taxon>
    </lineage>
</organism>